<reference evidence="1" key="1">
    <citation type="submission" date="2021-01" db="EMBL/GenBank/DDBJ databases">
        <authorList>
            <person name="Sun Q."/>
        </authorList>
    </citation>
    <scope>NUCLEOTIDE SEQUENCE</scope>
    <source>
        <strain evidence="1">YIM B02566</strain>
    </source>
</reference>
<sequence>MMPAEPWQWAFTIGVYAALYVVIGLGEGWLMRAIQTTIILAVIGAELLWKWTPNGNGYVTGIVAIGAAWLLTVPPVKLLDWYRYGSRKRTQTLPVATRSDEAFTMPQVVPGHSNPEAVKAELRSMLEMDKC</sequence>
<dbReference type="Proteomes" id="UP000616151">
    <property type="component" value="Unassembled WGS sequence"/>
</dbReference>
<comment type="caution">
    <text evidence="1">The sequence shown here is derived from an EMBL/GenBank/DDBJ whole genome shotgun (WGS) entry which is preliminary data.</text>
</comment>
<proteinExistence type="predicted"/>
<evidence type="ECO:0000313" key="2">
    <source>
        <dbReference type="Proteomes" id="UP000616151"/>
    </source>
</evidence>
<gene>
    <name evidence="1" type="ORF">JHL16_08480</name>
</gene>
<name>A0ACC5R172_9HYPH</name>
<evidence type="ECO:0000313" key="1">
    <source>
        <dbReference type="EMBL" id="MBK1866383.1"/>
    </source>
</evidence>
<protein>
    <submittedName>
        <fullName evidence="1">Uncharacterized protein</fullName>
    </submittedName>
</protein>
<accession>A0ACC5R172</accession>
<dbReference type="EMBL" id="JAENHL010000006">
    <property type="protein sequence ID" value="MBK1866383.1"/>
    <property type="molecule type" value="Genomic_DNA"/>
</dbReference>
<keyword evidence="2" id="KW-1185">Reference proteome</keyword>
<organism evidence="1 2">
    <name type="scientific">Taklimakanibacter albus</name>
    <dbReference type="NCBI Taxonomy" id="2800327"/>
    <lineage>
        <taxon>Bacteria</taxon>
        <taxon>Pseudomonadati</taxon>
        <taxon>Pseudomonadota</taxon>
        <taxon>Alphaproteobacteria</taxon>
        <taxon>Hyphomicrobiales</taxon>
        <taxon>Aestuariivirgaceae</taxon>
        <taxon>Taklimakanibacter</taxon>
    </lineage>
</organism>